<feature type="transmembrane region" description="Helical" evidence="1">
    <location>
        <begin position="126"/>
        <end position="149"/>
    </location>
</feature>
<feature type="transmembrane region" description="Helical" evidence="1">
    <location>
        <begin position="86"/>
        <end position="106"/>
    </location>
</feature>
<keyword evidence="3" id="KW-1185">Reference proteome</keyword>
<gene>
    <name evidence="2" type="ORF">HGG64_00605</name>
</gene>
<keyword evidence="1" id="KW-0812">Transmembrane</keyword>
<feature type="transmembrane region" description="Helical" evidence="1">
    <location>
        <begin position="20"/>
        <end position="40"/>
    </location>
</feature>
<dbReference type="RefSeq" id="WP_169580046.1">
    <property type="nucleotide sequence ID" value="NZ_CP051480.1"/>
</dbReference>
<protein>
    <submittedName>
        <fullName evidence="2">Uncharacterized protein</fullName>
    </submittedName>
</protein>
<proteinExistence type="predicted"/>
<keyword evidence="1" id="KW-1133">Transmembrane helix</keyword>
<name>A0A858U1D3_9MOLU</name>
<dbReference type="AlphaFoldDB" id="A0A858U1D3"/>
<keyword evidence="1" id="KW-0472">Membrane</keyword>
<evidence type="ECO:0000256" key="1">
    <source>
        <dbReference type="SAM" id="Phobius"/>
    </source>
</evidence>
<dbReference type="Proteomes" id="UP000501728">
    <property type="component" value="Chromosome"/>
</dbReference>
<dbReference type="KEGG" id="mphn:HGG64_00605"/>
<reference evidence="2 3" key="1">
    <citation type="submission" date="2020-04" db="EMBL/GenBank/DDBJ databases">
        <title>Novel Mycoplasma species detected in Phocoena phocoena (harbor porpoise) from the USA.</title>
        <authorList>
            <person name="Volokhov D.V."/>
        </authorList>
    </citation>
    <scope>NUCLEOTIDE SEQUENCE [LARGE SCALE GENOMIC DNA]</scope>
    <source>
        <strain evidence="2 3">C264-NAS</strain>
    </source>
</reference>
<dbReference type="EMBL" id="CP051480">
    <property type="protein sequence ID" value="QJG66222.1"/>
    <property type="molecule type" value="Genomic_DNA"/>
</dbReference>
<evidence type="ECO:0000313" key="2">
    <source>
        <dbReference type="EMBL" id="QJG66222.1"/>
    </source>
</evidence>
<organism evidence="2 3">
    <name type="scientific">Mycoplasma phocoeninasale</name>
    <dbReference type="NCBI Taxonomy" id="2726117"/>
    <lineage>
        <taxon>Bacteria</taxon>
        <taxon>Bacillati</taxon>
        <taxon>Mycoplasmatota</taxon>
        <taxon>Mollicutes</taxon>
        <taxon>Mycoplasmataceae</taxon>
        <taxon>Mycoplasma</taxon>
    </lineage>
</organism>
<feature type="transmembrane region" description="Helical" evidence="1">
    <location>
        <begin position="46"/>
        <end position="66"/>
    </location>
</feature>
<evidence type="ECO:0000313" key="3">
    <source>
        <dbReference type="Proteomes" id="UP000501728"/>
    </source>
</evidence>
<sequence>MVIWLTDLSKMKEILNRRFWIINITLNAAMMMMYLAFSFIRYDLALGHIVGIISFCLFLVSIYVPIKVISTKKPQKRIRKIRTLGVVLFLIIEFCNFLVIILFAIFNYLFKVKYGWISVGQQPFNIFTIVTPYLIFMIQSITTVLIEYFKNKQILGKGGYGQNTQT</sequence>
<accession>A0A858U1D3</accession>